<feature type="compositionally biased region" description="Polar residues" evidence="2">
    <location>
        <begin position="19"/>
        <end position="29"/>
    </location>
</feature>
<gene>
    <name evidence="3" type="ORF">PMZ80_000990</name>
</gene>
<evidence type="ECO:0000256" key="2">
    <source>
        <dbReference type="SAM" id="MobiDB-lite"/>
    </source>
</evidence>
<dbReference type="GeneID" id="89994439"/>
<protein>
    <submittedName>
        <fullName evidence="3">Uncharacterized protein</fullName>
    </submittedName>
</protein>
<keyword evidence="1" id="KW-0175">Coiled coil</keyword>
<dbReference type="RefSeq" id="XP_064734936.1">
    <property type="nucleotide sequence ID" value="XM_064869439.1"/>
</dbReference>
<feature type="coiled-coil region" evidence="1">
    <location>
        <begin position="265"/>
        <end position="302"/>
    </location>
</feature>
<keyword evidence="4" id="KW-1185">Reference proteome</keyword>
<dbReference type="Proteomes" id="UP001334248">
    <property type="component" value="Unassembled WGS sequence"/>
</dbReference>
<name>A0ABR0S1Y7_9EURO</name>
<sequence length="494" mass="55652">MDSPPGAVEVKSQAVAPIKNSSVNAATQQPERHERHTKTVFTTETRDADINGHYTSPDWDSEDSHLLGWLQVGTSNGEDIIPGELVLLKHCATVCELYVTVYQIRGAIFCKGLSVNTALSVQVTSPQWDELLTHQMVTQTIPAGEDAHRFWYNIVRNQRLPEAQQPDLHSCKSFDYVPKISVTTDAKHVDLKHSKSKGPRDDDFYKGVKRMAKARQETYGVPPALIQKTIEEDISRLMISAQRLHAEVKHLQTATKADGVDKARLHELEAEYAELTSTLQRVQAQEAKIAELESEVGDKLEELQRTIYAVADFSKNAENDARIPLFSAMLNSREGKIKALKAKIQELGGHLKTFQMYAETLVEKSEKNLKDYEALKQEHAEAIETLKREHDAMIESMAKKHKTEVETLEKDIKALRSESKMHKSKGELSVKSLKRKHDAVAESLEKHKTQVATLEQDNKALKTESNMYKSRGELLAKRMKLKEGDTEEVVADKP</sequence>
<evidence type="ECO:0000256" key="1">
    <source>
        <dbReference type="SAM" id="Coils"/>
    </source>
</evidence>
<feature type="region of interest" description="Disordered" evidence="2">
    <location>
        <begin position="1"/>
        <end position="38"/>
    </location>
</feature>
<evidence type="ECO:0000313" key="4">
    <source>
        <dbReference type="Proteomes" id="UP001334248"/>
    </source>
</evidence>
<organism evidence="3 4">
    <name type="scientific">Knufia obscura</name>
    <dbReference type="NCBI Taxonomy" id="1635080"/>
    <lineage>
        <taxon>Eukaryota</taxon>
        <taxon>Fungi</taxon>
        <taxon>Dikarya</taxon>
        <taxon>Ascomycota</taxon>
        <taxon>Pezizomycotina</taxon>
        <taxon>Eurotiomycetes</taxon>
        <taxon>Chaetothyriomycetidae</taxon>
        <taxon>Chaetothyriales</taxon>
        <taxon>Trichomeriaceae</taxon>
        <taxon>Knufia</taxon>
    </lineage>
</organism>
<dbReference type="EMBL" id="JAVHJV010000001">
    <property type="protein sequence ID" value="KAK5946846.1"/>
    <property type="molecule type" value="Genomic_DNA"/>
</dbReference>
<evidence type="ECO:0000313" key="3">
    <source>
        <dbReference type="EMBL" id="KAK5946846.1"/>
    </source>
</evidence>
<accession>A0ABR0S1Y7</accession>
<comment type="caution">
    <text evidence="3">The sequence shown here is derived from an EMBL/GenBank/DDBJ whole genome shotgun (WGS) entry which is preliminary data.</text>
</comment>
<proteinExistence type="predicted"/>
<reference evidence="3 4" key="1">
    <citation type="journal article" date="2023" name="Res Sq">
        <title>Genomic and morphological characterization of Knufia obscura isolated from the Mars 2020 spacecraft assembly facility.</title>
        <authorList>
            <person name="Chander A.M."/>
            <person name="Teixeira M.M."/>
            <person name="Singh N.K."/>
            <person name="Williams M.P."/>
            <person name="Parker C.W."/>
            <person name="Leo P."/>
            <person name="Stajich J.E."/>
            <person name="Torok T."/>
            <person name="Tighe S."/>
            <person name="Mason C.E."/>
            <person name="Venkateswaran K."/>
        </authorList>
    </citation>
    <scope>NUCLEOTIDE SEQUENCE [LARGE SCALE GENOMIC DNA]</scope>
    <source>
        <strain evidence="3 4">CCFEE 5817</strain>
    </source>
</reference>
<feature type="coiled-coil region" evidence="1">
    <location>
        <begin position="362"/>
        <end position="471"/>
    </location>
</feature>